<evidence type="ECO:0000256" key="2">
    <source>
        <dbReference type="ARBA" id="ARBA00022527"/>
    </source>
</evidence>
<dbReference type="Proteomes" id="UP000466396">
    <property type="component" value="Chromosome"/>
</dbReference>
<keyword evidence="8" id="KW-1133">Transmembrane helix</keyword>
<feature type="region of interest" description="Disordered" evidence="7">
    <location>
        <begin position="320"/>
        <end position="347"/>
    </location>
</feature>
<evidence type="ECO:0000256" key="4">
    <source>
        <dbReference type="ARBA" id="ARBA00022741"/>
    </source>
</evidence>
<dbReference type="PANTHER" id="PTHR43289:SF6">
    <property type="entry name" value="SERINE_THREONINE-PROTEIN KINASE NEKL-3"/>
    <property type="match status" value="1"/>
</dbReference>
<name>A0A1X1Y5A8_9MYCO</name>
<dbReference type="Gene3D" id="3.30.200.20">
    <property type="entry name" value="Phosphorylase Kinase, domain 1"/>
    <property type="match status" value="1"/>
</dbReference>
<dbReference type="EC" id="2.7.11.1" evidence="1"/>
<dbReference type="AlphaFoldDB" id="A0A1X1Y5A8"/>
<keyword evidence="6" id="KW-0067">ATP-binding</keyword>
<dbReference type="GO" id="GO:0080090">
    <property type="term" value="P:regulation of primary metabolic process"/>
    <property type="evidence" value="ECO:0007669"/>
    <property type="project" value="UniProtKB-ARBA"/>
</dbReference>
<protein>
    <recommendedName>
        <fullName evidence="1">non-specific serine/threonine protein kinase</fullName>
        <ecNumber evidence="1">2.7.11.1</ecNumber>
    </recommendedName>
</protein>
<dbReference type="Pfam" id="PF00069">
    <property type="entry name" value="Pkinase"/>
    <property type="match status" value="1"/>
</dbReference>
<dbReference type="SMART" id="SM00220">
    <property type="entry name" value="S_TKc"/>
    <property type="match status" value="1"/>
</dbReference>
<keyword evidence="8" id="KW-0472">Membrane</keyword>
<keyword evidence="8" id="KW-0812">Transmembrane</keyword>
<evidence type="ECO:0000256" key="1">
    <source>
        <dbReference type="ARBA" id="ARBA00012513"/>
    </source>
</evidence>
<feature type="region of interest" description="Disordered" evidence="7">
    <location>
        <begin position="278"/>
        <end position="304"/>
    </location>
</feature>
<organism evidence="9 10">
    <name type="scientific">Mycobacterium lacus</name>
    <dbReference type="NCBI Taxonomy" id="169765"/>
    <lineage>
        <taxon>Bacteria</taxon>
        <taxon>Bacillati</taxon>
        <taxon>Actinomycetota</taxon>
        <taxon>Actinomycetes</taxon>
        <taxon>Mycobacteriales</taxon>
        <taxon>Mycobacteriaceae</taxon>
        <taxon>Mycobacterium</taxon>
    </lineage>
</organism>
<evidence type="ECO:0000256" key="8">
    <source>
        <dbReference type="SAM" id="Phobius"/>
    </source>
</evidence>
<gene>
    <name evidence="9" type="primary">pknI</name>
    <name evidence="9" type="ORF">MLAC_28470</name>
</gene>
<dbReference type="OrthoDB" id="4702250at2"/>
<dbReference type="STRING" id="169765.AWC15_22565"/>
<dbReference type="InterPro" id="IPR011009">
    <property type="entry name" value="Kinase-like_dom_sf"/>
</dbReference>
<keyword evidence="10" id="KW-1185">Reference proteome</keyword>
<dbReference type="EMBL" id="AP022581">
    <property type="protein sequence ID" value="BBX97553.1"/>
    <property type="molecule type" value="Genomic_DNA"/>
</dbReference>
<dbReference type="RefSeq" id="WP_085160808.1">
    <property type="nucleotide sequence ID" value="NZ_AP022581.1"/>
</dbReference>
<proteinExistence type="predicted"/>
<dbReference type="InterPro" id="IPR008271">
    <property type="entry name" value="Ser/Thr_kinase_AS"/>
</dbReference>
<evidence type="ECO:0000313" key="10">
    <source>
        <dbReference type="Proteomes" id="UP000466396"/>
    </source>
</evidence>
<feature type="region of interest" description="Disordered" evidence="7">
    <location>
        <begin position="547"/>
        <end position="578"/>
    </location>
</feature>
<feature type="compositionally biased region" description="Low complexity" evidence="7">
    <location>
        <begin position="380"/>
        <end position="405"/>
    </location>
</feature>
<reference evidence="9 10" key="1">
    <citation type="journal article" date="2019" name="Emerg. Microbes Infect.">
        <title>Comprehensive subspecies identification of 175 nontuberculous mycobacteria species based on 7547 genomic profiles.</title>
        <authorList>
            <person name="Matsumoto Y."/>
            <person name="Kinjo T."/>
            <person name="Motooka D."/>
            <person name="Nabeya D."/>
            <person name="Jung N."/>
            <person name="Uechi K."/>
            <person name="Horii T."/>
            <person name="Iida T."/>
            <person name="Fujita J."/>
            <person name="Nakamura S."/>
        </authorList>
    </citation>
    <scope>NUCLEOTIDE SEQUENCE [LARGE SCALE GENOMIC DNA]</scope>
    <source>
        <strain evidence="9 10">JCM 15657</strain>
    </source>
</reference>
<accession>A0A1X1Y5A8</accession>
<evidence type="ECO:0000256" key="5">
    <source>
        <dbReference type="ARBA" id="ARBA00022777"/>
    </source>
</evidence>
<keyword evidence="5 9" id="KW-0418">Kinase</keyword>
<keyword evidence="3" id="KW-0808">Transferase</keyword>
<keyword evidence="2" id="KW-0723">Serine/threonine-protein kinase</keyword>
<feature type="region of interest" description="Disordered" evidence="7">
    <location>
        <begin position="377"/>
        <end position="406"/>
    </location>
</feature>
<dbReference type="SUPFAM" id="SSF56112">
    <property type="entry name" value="Protein kinase-like (PK-like)"/>
    <property type="match status" value="1"/>
</dbReference>
<dbReference type="CDD" id="cd14014">
    <property type="entry name" value="STKc_PknB_like"/>
    <property type="match status" value="1"/>
</dbReference>
<evidence type="ECO:0000256" key="6">
    <source>
        <dbReference type="ARBA" id="ARBA00022840"/>
    </source>
</evidence>
<dbReference type="GO" id="GO:0004674">
    <property type="term" value="F:protein serine/threonine kinase activity"/>
    <property type="evidence" value="ECO:0007669"/>
    <property type="project" value="UniProtKB-KW"/>
</dbReference>
<sequence length="578" mass="61163">MALATGTSFAGYTVVRRLGSGRTGDVYLVQRTDSPGWQALKVLPLAMSADDEFRRRFHQETPIVANLYHPHIVEVHDRGEFDGQLWVAMDYVNGVNGEQLMADRFPAVLPAGEVLAIITATAAALDYAHQRGLLHRDVKPANILLTGPGDGEQRILLTDFGIARRPDGAVAYAAPEQLMGAAVDGRADQYALAATAFHLLTSARPVERSGPPRLSDQRPELARLDGLFARALAKRPADRFGSCREFAEAVNRQAGVGGGDRSPEAVFVVDYPAYEWPGADDAGDTESAPEPLLHAPGTSKRRGTILQSAASALARRLDSFSTPAKVPTKASSAVGAGPPSSPPKRRAPRSILFASAAAVLLVGLVALGVVIGRETDRASTRAANPTTSAPPAAGTPTTSAPVAAPVPLDGTYRIEVERSKQTFDYTPNPQPPDVSTWWAFRSSCTPTTCVATGTLLDDNDHTRAKPDGGRPIILDFTDGRWQSRPETVVFPCVGPNGEAKTQTTLQALSLRLQPQHELVGEMTVTVQTNECGQQGAVVRIPAVATRSGDVPPAVNVPDPGTMTPAPTSPTTTASGPGR</sequence>
<feature type="compositionally biased region" description="Low complexity" evidence="7">
    <location>
        <begin position="559"/>
        <end position="578"/>
    </location>
</feature>
<dbReference type="GO" id="GO:0005524">
    <property type="term" value="F:ATP binding"/>
    <property type="evidence" value="ECO:0007669"/>
    <property type="project" value="UniProtKB-KW"/>
</dbReference>
<evidence type="ECO:0000256" key="7">
    <source>
        <dbReference type="SAM" id="MobiDB-lite"/>
    </source>
</evidence>
<evidence type="ECO:0000256" key="3">
    <source>
        <dbReference type="ARBA" id="ARBA00022679"/>
    </source>
</evidence>
<evidence type="ECO:0000313" key="9">
    <source>
        <dbReference type="EMBL" id="BBX97553.1"/>
    </source>
</evidence>
<keyword evidence="4" id="KW-0547">Nucleotide-binding</keyword>
<dbReference type="KEGG" id="mlj:MLAC_28470"/>
<dbReference type="PROSITE" id="PS00108">
    <property type="entry name" value="PROTEIN_KINASE_ST"/>
    <property type="match status" value="1"/>
</dbReference>
<dbReference type="InterPro" id="IPR000719">
    <property type="entry name" value="Prot_kinase_dom"/>
</dbReference>
<dbReference type="Gene3D" id="1.10.510.10">
    <property type="entry name" value="Transferase(Phosphotransferase) domain 1"/>
    <property type="match status" value="1"/>
</dbReference>
<dbReference type="PANTHER" id="PTHR43289">
    <property type="entry name" value="MITOGEN-ACTIVATED PROTEIN KINASE KINASE KINASE 20-RELATED"/>
    <property type="match status" value="1"/>
</dbReference>
<feature type="transmembrane region" description="Helical" evidence="8">
    <location>
        <begin position="351"/>
        <end position="371"/>
    </location>
</feature>
<dbReference type="PROSITE" id="PS50011">
    <property type="entry name" value="PROTEIN_KINASE_DOM"/>
    <property type="match status" value="1"/>
</dbReference>